<sequence>MRVVQLPMIMSATRTQDKWVALVDRKIAPLTEKEPTTTASVSCSSNDILQRRWYSNPFVIYLCTQSGNGAASLAKLTRRSFCSVIVPQNSSIFQQNSRKIGSRHERVRALFSGDNAEYVKWLTGSINKAGS</sequence>
<proteinExistence type="predicted"/>
<protein>
    <submittedName>
        <fullName evidence="1">Uncharacterized protein</fullName>
    </submittedName>
</protein>
<gene>
    <name evidence="1" type="ORF">CDAR_404981</name>
</gene>
<evidence type="ECO:0000313" key="1">
    <source>
        <dbReference type="EMBL" id="GIY53459.1"/>
    </source>
</evidence>
<reference evidence="1 2" key="1">
    <citation type="submission" date="2021-06" db="EMBL/GenBank/DDBJ databases">
        <title>Caerostris darwini draft genome.</title>
        <authorList>
            <person name="Kono N."/>
            <person name="Arakawa K."/>
        </authorList>
    </citation>
    <scope>NUCLEOTIDE SEQUENCE [LARGE SCALE GENOMIC DNA]</scope>
</reference>
<comment type="caution">
    <text evidence="1">The sequence shown here is derived from an EMBL/GenBank/DDBJ whole genome shotgun (WGS) entry which is preliminary data.</text>
</comment>
<name>A0AAV4U6R0_9ARAC</name>
<evidence type="ECO:0000313" key="2">
    <source>
        <dbReference type="Proteomes" id="UP001054837"/>
    </source>
</evidence>
<dbReference type="AlphaFoldDB" id="A0AAV4U6R0"/>
<keyword evidence="2" id="KW-1185">Reference proteome</keyword>
<dbReference type="EMBL" id="BPLQ01010781">
    <property type="protein sequence ID" value="GIY53459.1"/>
    <property type="molecule type" value="Genomic_DNA"/>
</dbReference>
<organism evidence="1 2">
    <name type="scientific">Caerostris darwini</name>
    <dbReference type="NCBI Taxonomy" id="1538125"/>
    <lineage>
        <taxon>Eukaryota</taxon>
        <taxon>Metazoa</taxon>
        <taxon>Ecdysozoa</taxon>
        <taxon>Arthropoda</taxon>
        <taxon>Chelicerata</taxon>
        <taxon>Arachnida</taxon>
        <taxon>Araneae</taxon>
        <taxon>Araneomorphae</taxon>
        <taxon>Entelegynae</taxon>
        <taxon>Araneoidea</taxon>
        <taxon>Araneidae</taxon>
        <taxon>Caerostris</taxon>
    </lineage>
</organism>
<dbReference type="Proteomes" id="UP001054837">
    <property type="component" value="Unassembled WGS sequence"/>
</dbReference>
<accession>A0AAV4U6R0</accession>